<accession>A0AAV9GY65</accession>
<organism evidence="2 3">
    <name type="scientific">Podospora aff. communis PSN243</name>
    <dbReference type="NCBI Taxonomy" id="3040156"/>
    <lineage>
        <taxon>Eukaryota</taxon>
        <taxon>Fungi</taxon>
        <taxon>Dikarya</taxon>
        <taxon>Ascomycota</taxon>
        <taxon>Pezizomycotina</taxon>
        <taxon>Sordariomycetes</taxon>
        <taxon>Sordariomycetidae</taxon>
        <taxon>Sordariales</taxon>
        <taxon>Podosporaceae</taxon>
        <taxon>Podospora</taxon>
    </lineage>
</organism>
<evidence type="ECO:0000313" key="3">
    <source>
        <dbReference type="Proteomes" id="UP001321760"/>
    </source>
</evidence>
<comment type="caution">
    <text evidence="2">The sequence shown here is derived from an EMBL/GenBank/DDBJ whole genome shotgun (WGS) entry which is preliminary data.</text>
</comment>
<feature type="signal peptide" evidence="1">
    <location>
        <begin position="1"/>
        <end position="18"/>
    </location>
</feature>
<keyword evidence="1" id="KW-0732">Signal</keyword>
<proteinExistence type="predicted"/>
<keyword evidence="3" id="KW-1185">Reference proteome</keyword>
<dbReference type="EMBL" id="MU865918">
    <property type="protein sequence ID" value="KAK4453919.1"/>
    <property type="molecule type" value="Genomic_DNA"/>
</dbReference>
<name>A0AAV9GY65_9PEZI</name>
<gene>
    <name evidence="2" type="ORF">QBC34DRAFT_173661</name>
</gene>
<evidence type="ECO:0000313" key="2">
    <source>
        <dbReference type="EMBL" id="KAK4453919.1"/>
    </source>
</evidence>
<reference evidence="2" key="2">
    <citation type="submission" date="2023-05" db="EMBL/GenBank/DDBJ databases">
        <authorList>
            <consortium name="Lawrence Berkeley National Laboratory"/>
            <person name="Steindorff A."/>
            <person name="Hensen N."/>
            <person name="Bonometti L."/>
            <person name="Westerberg I."/>
            <person name="Brannstrom I.O."/>
            <person name="Guillou S."/>
            <person name="Cros-Aarteil S."/>
            <person name="Calhoun S."/>
            <person name="Haridas S."/>
            <person name="Kuo A."/>
            <person name="Mondo S."/>
            <person name="Pangilinan J."/>
            <person name="Riley R."/>
            <person name="Labutti K."/>
            <person name="Andreopoulos B."/>
            <person name="Lipzen A."/>
            <person name="Chen C."/>
            <person name="Yanf M."/>
            <person name="Daum C."/>
            <person name="Ng V."/>
            <person name="Clum A."/>
            <person name="Ohm R."/>
            <person name="Martin F."/>
            <person name="Silar P."/>
            <person name="Natvig D."/>
            <person name="Lalanne C."/>
            <person name="Gautier V."/>
            <person name="Ament-Velasquez S.L."/>
            <person name="Kruys A."/>
            <person name="Hutchinson M.I."/>
            <person name="Powell A.J."/>
            <person name="Barry K."/>
            <person name="Miller A.N."/>
            <person name="Grigoriev I.V."/>
            <person name="Debuchy R."/>
            <person name="Gladieux P."/>
            <person name="Thoren M.H."/>
            <person name="Johannesson H."/>
        </authorList>
    </citation>
    <scope>NUCLEOTIDE SEQUENCE</scope>
    <source>
        <strain evidence="2">PSN243</strain>
    </source>
</reference>
<sequence>MRLLSLSTLAMAFAAVVALPAPAPALAPIFATCEAVSRELAKLMLILVGMDLPAADEDAIRAQAAGYAALADELCR</sequence>
<reference evidence="2" key="1">
    <citation type="journal article" date="2023" name="Mol. Phylogenet. Evol.">
        <title>Genome-scale phylogeny and comparative genomics of the fungal order Sordariales.</title>
        <authorList>
            <person name="Hensen N."/>
            <person name="Bonometti L."/>
            <person name="Westerberg I."/>
            <person name="Brannstrom I.O."/>
            <person name="Guillou S."/>
            <person name="Cros-Aarteil S."/>
            <person name="Calhoun S."/>
            <person name="Haridas S."/>
            <person name="Kuo A."/>
            <person name="Mondo S."/>
            <person name="Pangilinan J."/>
            <person name="Riley R."/>
            <person name="LaButti K."/>
            <person name="Andreopoulos B."/>
            <person name="Lipzen A."/>
            <person name="Chen C."/>
            <person name="Yan M."/>
            <person name="Daum C."/>
            <person name="Ng V."/>
            <person name="Clum A."/>
            <person name="Steindorff A."/>
            <person name="Ohm R.A."/>
            <person name="Martin F."/>
            <person name="Silar P."/>
            <person name="Natvig D.O."/>
            <person name="Lalanne C."/>
            <person name="Gautier V."/>
            <person name="Ament-Velasquez S.L."/>
            <person name="Kruys A."/>
            <person name="Hutchinson M.I."/>
            <person name="Powell A.J."/>
            <person name="Barry K."/>
            <person name="Miller A.N."/>
            <person name="Grigoriev I.V."/>
            <person name="Debuchy R."/>
            <person name="Gladieux P."/>
            <person name="Hiltunen Thoren M."/>
            <person name="Johannesson H."/>
        </authorList>
    </citation>
    <scope>NUCLEOTIDE SEQUENCE</scope>
    <source>
        <strain evidence="2">PSN243</strain>
    </source>
</reference>
<protein>
    <submittedName>
        <fullName evidence="2">Uncharacterized protein</fullName>
    </submittedName>
</protein>
<dbReference type="AlphaFoldDB" id="A0AAV9GY65"/>
<feature type="chain" id="PRO_5043821504" evidence="1">
    <location>
        <begin position="19"/>
        <end position="76"/>
    </location>
</feature>
<dbReference type="Proteomes" id="UP001321760">
    <property type="component" value="Unassembled WGS sequence"/>
</dbReference>
<evidence type="ECO:0000256" key="1">
    <source>
        <dbReference type="SAM" id="SignalP"/>
    </source>
</evidence>